<evidence type="ECO:0000259" key="1">
    <source>
        <dbReference type="Pfam" id="PF01323"/>
    </source>
</evidence>
<keyword evidence="3" id="KW-1185">Reference proteome</keyword>
<feature type="domain" description="DSBA-like thioredoxin" evidence="1">
    <location>
        <begin position="5"/>
        <end position="207"/>
    </location>
</feature>
<evidence type="ECO:0000313" key="2">
    <source>
        <dbReference type="EMBL" id="NNM46780.1"/>
    </source>
</evidence>
<dbReference type="GO" id="GO:0016491">
    <property type="term" value="F:oxidoreductase activity"/>
    <property type="evidence" value="ECO:0007669"/>
    <property type="project" value="InterPro"/>
</dbReference>
<dbReference type="AlphaFoldDB" id="A0A849HA87"/>
<dbReference type="InterPro" id="IPR001853">
    <property type="entry name" value="DSBA-like_thioredoxin_dom"/>
</dbReference>
<dbReference type="Pfam" id="PF01323">
    <property type="entry name" value="DSBA"/>
    <property type="match status" value="1"/>
</dbReference>
<name>A0A849HA87_9MICO</name>
<protein>
    <submittedName>
        <fullName evidence="2">DsbA family oxidoreductase</fullName>
    </submittedName>
</protein>
<dbReference type="RefSeq" id="WP_171243841.1">
    <property type="nucleotide sequence ID" value="NZ_JABEPQ010000002.1"/>
</dbReference>
<accession>A0A849HA87</accession>
<sequence length="223" mass="23964">MAAVEIDVWADVVCPWCFIGKHRLEQAIAESALPAEVSVTYHAFELDPDAPRGDGTTVLGWLAERYGTDLDGARELAERPATLARPDGIVIDVDKQLRASSFDAHRIIALGLEQGGPALQAAVLERLYVAHFTEGKPIDDIETLQRLGTEAGLDGGRLAEVLAGDEFAEHVRADERAAREIGISSVPFYMGNRKVALSGAHSAEVIGQLITAAQEDDPARSRA</sequence>
<dbReference type="SUPFAM" id="SSF52833">
    <property type="entry name" value="Thioredoxin-like"/>
    <property type="match status" value="1"/>
</dbReference>
<dbReference type="Proteomes" id="UP000588586">
    <property type="component" value="Unassembled WGS sequence"/>
</dbReference>
<dbReference type="EMBL" id="JABEPQ010000002">
    <property type="protein sequence ID" value="NNM46780.1"/>
    <property type="molecule type" value="Genomic_DNA"/>
</dbReference>
<dbReference type="Gene3D" id="3.40.30.10">
    <property type="entry name" value="Glutaredoxin"/>
    <property type="match status" value="1"/>
</dbReference>
<dbReference type="CDD" id="cd03024">
    <property type="entry name" value="DsbA_FrnE"/>
    <property type="match status" value="1"/>
</dbReference>
<dbReference type="PANTHER" id="PTHR13887">
    <property type="entry name" value="GLUTATHIONE S-TRANSFERASE KAPPA"/>
    <property type="match status" value="1"/>
</dbReference>
<reference evidence="2 3" key="1">
    <citation type="submission" date="2020-04" db="EMBL/GenBank/DDBJ databases">
        <title>Knoellia sp. isolate from air conditioner.</title>
        <authorList>
            <person name="Chea S."/>
            <person name="Kim D.-U."/>
        </authorList>
    </citation>
    <scope>NUCLEOTIDE SEQUENCE [LARGE SCALE GENOMIC DNA]</scope>
    <source>
        <strain evidence="2 3">DB2414S</strain>
    </source>
</reference>
<organism evidence="2 3">
    <name type="scientific">Knoellia koreensis</name>
    <dbReference type="NCBI Taxonomy" id="2730921"/>
    <lineage>
        <taxon>Bacteria</taxon>
        <taxon>Bacillati</taxon>
        <taxon>Actinomycetota</taxon>
        <taxon>Actinomycetes</taxon>
        <taxon>Micrococcales</taxon>
        <taxon>Intrasporangiaceae</taxon>
        <taxon>Knoellia</taxon>
    </lineage>
</organism>
<evidence type="ECO:0000313" key="3">
    <source>
        <dbReference type="Proteomes" id="UP000588586"/>
    </source>
</evidence>
<dbReference type="InterPro" id="IPR036249">
    <property type="entry name" value="Thioredoxin-like_sf"/>
</dbReference>
<comment type="caution">
    <text evidence="2">The sequence shown here is derived from an EMBL/GenBank/DDBJ whole genome shotgun (WGS) entry which is preliminary data.</text>
</comment>
<gene>
    <name evidence="2" type="ORF">HJG52_12275</name>
</gene>
<dbReference type="PANTHER" id="PTHR13887:SF41">
    <property type="entry name" value="THIOREDOXIN SUPERFAMILY PROTEIN"/>
    <property type="match status" value="1"/>
</dbReference>
<proteinExistence type="predicted"/>